<dbReference type="EMBL" id="BMAT01002495">
    <property type="protein sequence ID" value="GFS08059.1"/>
    <property type="molecule type" value="Genomic_DNA"/>
</dbReference>
<dbReference type="SUPFAM" id="SSF69322">
    <property type="entry name" value="Tricorn protease domain 2"/>
    <property type="match status" value="1"/>
</dbReference>
<feature type="compositionally biased region" description="Polar residues" evidence="1">
    <location>
        <begin position="301"/>
        <end position="318"/>
    </location>
</feature>
<proteinExistence type="predicted"/>
<reference evidence="2 3" key="1">
    <citation type="journal article" date="2021" name="Elife">
        <title>Chloroplast acquisition without the gene transfer in kleptoplastic sea slugs, Plakobranchus ocellatus.</title>
        <authorList>
            <person name="Maeda T."/>
            <person name="Takahashi S."/>
            <person name="Yoshida T."/>
            <person name="Shimamura S."/>
            <person name="Takaki Y."/>
            <person name="Nagai Y."/>
            <person name="Toyoda A."/>
            <person name="Suzuki Y."/>
            <person name="Arimoto A."/>
            <person name="Ishii H."/>
            <person name="Satoh N."/>
            <person name="Nishiyama T."/>
            <person name="Hasebe M."/>
            <person name="Maruyama T."/>
            <person name="Minagawa J."/>
            <person name="Obokata J."/>
            <person name="Shigenobu S."/>
        </authorList>
    </citation>
    <scope>NUCLEOTIDE SEQUENCE [LARGE SCALE GENOMIC DNA]</scope>
</reference>
<feature type="compositionally biased region" description="Basic and acidic residues" evidence="1">
    <location>
        <begin position="214"/>
        <end position="236"/>
    </location>
</feature>
<dbReference type="GO" id="GO:1990756">
    <property type="term" value="F:ubiquitin-like ligase-substrate adaptor activity"/>
    <property type="evidence" value="ECO:0007669"/>
    <property type="project" value="TreeGrafter"/>
</dbReference>
<protein>
    <submittedName>
        <fullName evidence="2">Activating molecule in BECN1-regulated autophagy protein 1-like</fullName>
    </submittedName>
</protein>
<organism evidence="2 3">
    <name type="scientific">Elysia marginata</name>
    <dbReference type="NCBI Taxonomy" id="1093978"/>
    <lineage>
        <taxon>Eukaryota</taxon>
        <taxon>Metazoa</taxon>
        <taxon>Spiralia</taxon>
        <taxon>Lophotrochozoa</taxon>
        <taxon>Mollusca</taxon>
        <taxon>Gastropoda</taxon>
        <taxon>Heterobranchia</taxon>
        <taxon>Euthyneura</taxon>
        <taxon>Panpulmonata</taxon>
        <taxon>Sacoglossa</taxon>
        <taxon>Placobranchoidea</taxon>
        <taxon>Plakobranchidae</taxon>
        <taxon>Elysia</taxon>
    </lineage>
</organism>
<dbReference type="AlphaFoldDB" id="A0AAV4IC59"/>
<evidence type="ECO:0000313" key="2">
    <source>
        <dbReference type="EMBL" id="GFS08059.1"/>
    </source>
</evidence>
<feature type="compositionally biased region" description="Low complexity" evidence="1">
    <location>
        <begin position="258"/>
        <end position="280"/>
    </location>
</feature>
<gene>
    <name evidence="2" type="ORF">ElyMa_001265100</name>
</gene>
<dbReference type="GO" id="GO:0000423">
    <property type="term" value="P:mitophagy"/>
    <property type="evidence" value="ECO:0007669"/>
    <property type="project" value="TreeGrafter"/>
</dbReference>
<dbReference type="InterPro" id="IPR052596">
    <property type="entry name" value="AMBRA1_autophagy"/>
</dbReference>
<dbReference type="GO" id="GO:0000045">
    <property type="term" value="P:autophagosome assembly"/>
    <property type="evidence" value="ECO:0007669"/>
    <property type="project" value="TreeGrafter"/>
</dbReference>
<dbReference type="PANTHER" id="PTHR22874:SF1">
    <property type="entry name" value="ACTIVATING MOLECULE IN BECN1-REGULATED AUTOPHAGY PROTEIN 1"/>
    <property type="match status" value="1"/>
</dbReference>
<feature type="region of interest" description="Disordered" evidence="1">
    <location>
        <begin position="255"/>
        <end position="333"/>
    </location>
</feature>
<feature type="compositionally biased region" description="Low complexity" evidence="1">
    <location>
        <begin position="287"/>
        <end position="300"/>
    </location>
</feature>
<evidence type="ECO:0000313" key="3">
    <source>
        <dbReference type="Proteomes" id="UP000762676"/>
    </source>
</evidence>
<sequence>MKEHLRGQRFETEEDIIQATKVAIKNLDKCSYFTAFKDWLQRIEKCANNASANIVVRNCKLHNDASCSLSRDGKLLAAFVPTHRGFPDKMVLGVFSLENGNFAQCLYTKSFGPNAISVSISPENSYLLVGTAAKRMFFFSTNQLVGKIFKMVKQKAGESSMKHKTDLFYFPENRTGFCSVNSACWLPEVGMGLVFGTNKGDLVFSRPRSKRHGQREPYIEQESPRLSEQESPRLREPAAHRTILDFIPRWRHLTGVPTTSSNNTQNNNNSSGSNFQISNNPVFPTMSTWSSNGRSSWRSSATQTSTIQDHRSTSTQTRSGEEGEEDEVAEVAI</sequence>
<dbReference type="Proteomes" id="UP000762676">
    <property type="component" value="Unassembled WGS sequence"/>
</dbReference>
<keyword evidence="3" id="KW-1185">Reference proteome</keyword>
<feature type="region of interest" description="Disordered" evidence="1">
    <location>
        <begin position="204"/>
        <end position="236"/>
    </location>
</feature>
<evidence type="ECO:0000256" key="1">
    <source>
        <dbReference type="SAM" id="MobiDB-lite"/>
    </source>
</evidence>
<name>A0AAV4IC59_9GAST</name>
<dbReference type="GO" id="GO:0080008">
    <property type="term" value="C:Cul4-RING E3 ubiquitin ligase complex"/>
    <property type="evidence" value="ECO:0007669"/>
    <property type="project" value="TreeGrafter"/>
</dbReference>
<comment type="caution">
    <text evidence="2">The sequence shown here is derived from an EMBL/GenBank/DDBJ whole genome shotgun (WGS) entry which is preliminary data.</text>
</comment>
<dbReference type="PANTHER" id="PTHR22874">
    <property type="entry name" value="ACTIVATING MOLECULE IN BECN1-REGULATED AUTOPHAGY PROTEIN 1"/>
    <property type="match status" value="1"/>
</dbReference>
<feature type="compositionally biased region" description="Acidic residues" evidence="1">
    <location>
        <begin position="322"/>
        <end position="333"/>
    </location>
</feature>
<accession>A0AAV4IC59</accession>